<evidence type="ECO:0000256" key="2">
    <source>
        <dbReference type="PROSITE-ProRule" id="PRU00276"/>
    </source>
</evidence>
<dbReference type="InterPro" id="IPR001590">
    <property type="entry name" value="Peptidase_M12B"/>
</dbReference>
<feature type="disulfide bond" evidence="2">
    <location>
        <begin position="325"/>
        <end position="330"/>
    </location>
</feature>
<reference evidence="5" key="1">
    <citation type="journal article" date="2008" name="Nat. Genet.">
        <title>The Pristionchus pacificus genome provides a unique perspective on nematode lifestyle and parasitism.</title>
        <authorList>
            <person name="Dieterich C."/>
            <person name="Clifton S.W."/>
            <person name="Schuster L.N."/>
            <person name="Chinwalla A."/>
            <person name="Delehaunty K."/>
            <person name="Dinkelacker I."/>
            <person name="Fulton L."/>
            <person name="Fulton R."/>
            <person name="Godfrey J."/>
            <person name="Minx P."/>
            <person name="Mitreva M."/>
            <person name="Roeseler W."/>
            <person name="Tian H."/>
            <person name="Witte H."/>
            <person name="Yang S.P."/>
            <person name="Wilson R.K."/>
            <person name="Sommer R.J."/>
        </authorList>
    </citation>
    <scope>NUCLEOTIDE SEQUENCE [LARGE SCALE GENOMIC DNA]</scope>
    <source>
        <strain evidence="5">PS312</strain>
    </source>
</reference>
<dbReference type="SMART" id="SM00050">
    <property type="entry name" value="DISIN"/>
    <property type="match status" value="1"/>
</dbReference>
<keyword evidence="2" id="KW-0862">Zinc</keyword>
<dbReference type="Gene3D" id="3.40.390.10">
    <property type="entry name" value="Collagenase (Catalytic Domain)"/>
    <property type="match status" value="1"/>
</dbReference>
<dbReference type="PROSITE" id="PS50214">
    <property type="entry name" value="DISINTEGRIN_2"/>
    <property type="match status" value="1"/>
</dbReference>
<proteinExistence type="predicted"/>
<keyword evidence="2" id="KW-1015">Disulfide bond</keyword>
<dbReference type="InterPro" id="IPR001762">
    <property type="entry name" value="Disintegrin_dom"/>
</dbReference>
<dbReference type="Pfam" id="PF00200">
    <property type="entry name" value="Disintegrin"/>
    <property type="match status" value="1"/>
</dbReference>
<dbReference type="GO" id="GO:0046872">
    <property type="term" value="F:metal ion binding"/>
    <property type="evidence" value="ECO:0007669"/>
    <property type="project" value="UniProtKB-KW"/>
</dbReference>
<dbReference type="PANTHER" id="PTHR31751:SF42">
    <property type="entry name" value="PROTEIN CBG10204"/>
    <property type="match status" value="1"/>
</dbReference>
<reference evidence="4" key="2">
    <citation type="submission" date="2022-06" db="UniProtKB">
        <authorList>
            <consortium name="EnsemblMetazoa"/>
        </authorList>
    </citation>
    <scope>IDENTIFICATION</scope>
    <source>
        <strain evidence="4">PS312</strain>
    </source>
</reference>
<dbReference type="OrthoDB" id="5814287at2759"/>
<dbReference type="SUPFAM" id="SSF55486">
    <property type="entry name" value="Metalloproteases ('zincins'), catalytic domain"/>
    <property type="match status" value="1"/>
</dbReference>
<dbReference type="PANTHER" id="PTHR31751">
    <property type="entry name" value="SI:CH211-108C17.2-RELATED-RELATED"/>
    <property type="match status" value="1"/>
</dbReference>
<name>A0A2A6C8W9_PRIPA</name>
<feature type="region of interest" description="Disordered" evidence="3">
    <location>
        <begin position="616"/>
        <end position="637"/>
    </location>
</feature>
<keyword evidence="2" id="KW-0479">Metal-binding</keyword>
<accession>A0A2A6C8W9</accession>
<feature type="binding site" evidence="2">
    <location>
        <position position="317"/>
    </location>
    <ligand>
        <name>Zn(2+)</name>
        <dbReference type="ChEBI" id="CHEBI:29105"/>
        <note>catalytic</note>
    </ligand>
</feature>
<dbReference type="PROSITE" id="PS50215">
    <property type="entry name" value="ADAM_MEPRO"/>
    <property type="match status" value="1"/>
</dbReference>
<comment type="caution">
    <text evidence="2">Lacks conserved residue(s) required for the propagation of feature annotation.</text>
</comment>
<gene>
    <name evidence="4" type="primary">WBGene00273278</name>
</gene>
<dbReference type="GO" id="GO:0006509">
    <property type="term" value="P:membrane protein ectodomain proteolysis"/>
    <property type="evidence" value="ECO:0000318"/>
    <property type="project" value="GO_Central"/>
</dbReference>
<dbReference type="Pfam" id="PF08516">
    <property type="entry name" value="ADAM_CR"/>
    <property type="match status" value="1"/>
</dbReference>
<dbReference type="InterPro" id="IPR006586">
    <property type="entry name" value="ADAM_Cys-rich"/>
</dbReference>
<feature type="region of interest" description="Disordered" evidence="3">
    <location>
        <begin position="824"/>
        <end position="844"/>
    </location>
</feature>
<dbReference type="Gene3D" id="4.10.70.10">
    <property type="entry name" value="Disintegrin domain"/>
    <property type="match status" value="1"/>
</dbReference>
<sequence>MSCPIDISHAGISLSPLSLFTLLTAINIRTHTHSLLFRHNEREFSIDFHPSIAVFTPTEMKHRSKYPSSFCHFQGSNNDGFHTWLSVCRPDLIEMVMHTPHASFTLEQVNGTFILISNGNDSCDFLTVRQRKRRASSGNFIPHLQLLPQYYKEHSHLLSRKRYVEYAMFADYTLFELYGKNEVETKNRMVTALHMMNSYYDSLNIEIRLVHLSIIKSPNEIDLHNKTAALHSFMKYLATNCNNLHYDSANLMIGGRHFPTEIGLANAGKICSSETSRMSTSWVEDLGSRVGGVTVPGRPDVSFIMAHELGHNLGMLHDVYPKCECPMSHCIMNPSEIKTQHLQYWSSCSLAELEQLYSTGADYCLWDEPGMTIEEDEAVCGNGIVEDGEECDCGQLGCITHTCCDATTCKLRAGAQCASGACCDMKTCLAAPTTRMCRDAKNTCDVPEYCDGVNAECTVDQHLPDGLTCPDDENAICYGGRCGSRLLQCKEIWGEQARPSADSCYKDGNLCKIPRSEGMFAGSGEEVKVKVTRDHLCKEKDKMCGMLRCSVGDFDEAKGHITGWHYTFSTKEQCKVMFTEYQRDYKPHYFMGMTPDGAACGDGKMCVKQKCVPSSMTRSYKPEPEPEPGSGSTSSRSMSCPIDISHAGINQSPLSLFTLLTLITPTLILFSSDTMSVATLSSYSFFLSYVSQSITRGTVKCNPTAIERVVICSVYNAPFPNIASRGYGEYGLLGLACSTRRKCSICPRADEITRKFPANSRESAQVQWIERLGMSEEESKERLDQYRTRIEQGADIRWCSDHFDSSIGLPKDVKRYRTPVISSPSEFDVDNDQDTASLGTPPPFLSPIRCPSPLRLDSSLTFSRENLNNDIDNNLPAMFRRQSSIRTECGDTTVQGSEYIPTAASQCDSDESDCEETNEEGDNAMRKYRIVANDQLHKLFRRCQECGVIDTSQLSIRTEGSACVVDYTCLECGPGTWKSQGRIGKGMSTVYEGNQEIAISSFVTGLPLPFSCLSLPSERTMRRTIRDIGCPAIDNVFTKWQTQVRNVSKAAAGPAGIAVSIDGQYDSPGFNAQNCKVTVIDAKEKLAIAGVNLHKNEPGIDGKSIRMEATGALRAIKELLDDNFVIKTRVTDSNASVDKKLREDPQTESIEAEIDWWHTQKSVKKEWWKRMKTSPVLGQLYQPFFNHLFYCHAKFPDKEDRPKALEYVRSFLKHVQGKHSWKKSEIFSIVTKCDHEQLKRRKQGEPPRPTLKPSSPEYKMIEEILLSKSFEKKFLKSSCLINTALNESYHSLSLLYASKRFSWYCFGR</sequence>
<dbReference type="GO" id="GO:0004222">
    <property type="term" value="F:metalloendopeptidase activity"/>
    <property type="evidence" value="ECO:0000318"/>
    <property type="project" value="GO_Central"/>
</dbReference>
<keyword evidence="5" id="KW-1185">Reference proteome</keyword>
<evidence type="ECO:0000313" key="4">
    <source>
        <dbReference type="EnsemblMetazoa" id="PPA34909.1"/>
    </source>
</evidence>
<organism evidence="4 5">
    <name type="scientific">Pristionchus pacificus</name>
    <name type="common">Parasitic nematode worm</name>
    <dbReference type="NCBI Taxonomy" id="54126"/>
    <lineage>
        <taxon>Eukaryota</taxon>
        <taxon>Metazoa</taxon>
        <taxon>Ecdysozoa</taxon>
        <taxon>Nematoda</taxon>
        <taxon>Chromadorea</taxon>
        <taxon>Rhabditida</taxon>
        <taxon>Rhabditina</taxon>
        <taxon>Diplogasteromorpha</taxon>
        <taxon>Diplogasteroidea</taxon>
        <taxon>Neodiplogasteridae</taxon>
        <taxon>Pristionchus</taxon>
    </lineage>
</organism>
<dbReference type="EnsemblMetazoa" id="PPA34909.1">
    <property type="protein sequence ID" value="PPA34909.1"/>
    <property type="gene ID" value="WBGene00273278"/>
</dbReference>
<feature type="disulfide bond" evidence="1">
    <location>
        <begin position="437"/>
        <end position="457"/>
    </location>
</feature>
<evidence type="ECO:0000256" key="1">
    <source>
        <dbReference type="PROSITE-ProRule" id="PRU00068"/>
    </source>
</evidence>
<feature type="active site" evidence="2">
    <location>
        <position position="308"/>
    </location>
</feature>
<feature type="binding site" evidence="2">
    <location>
        <position position="307"/>
    </location>
    <ligand>
        <name>Zn(2+)</name>
        <dbReference type="ChEBI" id="CHEBI:29105"/>
        <note>catalytic</note>
    </ligand>
</feature>
<dbReference type="Proteomes" id="UP000005239">
    <property type="component" value="Unassembled WGS sequence"/>
</dbReference>
<dbReference type="InterPro" id="IPR034027">
    <property type="entry name" value="Reprolysin_adamalysin"/>
</dbReference>
<dbReference type="SUPFAM" id="SSF57552">
    <property type="entry name" value="Blood coagulation inhibitor (disintegrin)"/>
    <property type="match status" value="1"/>
</dbReference>
<dbReference type="InterPro" id="IPR036436">
    <property type="entry name" value="Disintegrin_dom_sf"/>
</dbReference>
<dbReference type="SMART" id="SM00608">
    <property type="entry name" value="ACR"/>
    <property type="match status" value="1"/>
</dbReference>
<dbReference type="Pfam" id="PF01421">
    <property type="entry name" value="Reprolysin"/>
    <property type="match status" value="1"/>
</dbReference>
<feature type="compositionally biased region" description="Low complexity" evidence="3">
    <location>
        <begin position="628"/>
        <end position="637"/>
    </location>
</feature>
<accession>A0A8R1UNV1</accession>
<protein>
    <submittedName>
        <fullName evidence="4">Uncharacterized protein</fullName>
    </submittedName>
</protein>
<feature type="binding site" evidence="2">
    <location>
        <position position="311"/>
    </location>
    <ligand>
        <name>Zn(2+)</name>
        <dbReference type="ChEBI" id="CHEBI:29105"/>
        <note>catalytic</note>
    </ligand>
</feature>
<dbReference type="CDD" id="cd04269">
    <property type="entry name" value="ZnMc_adamalysin_II_like"/>
    <property type="match status" value="1"/>
</dbReference>
<dbReference type="FunFam" id="4.10.70.10:FF:000003">
    <property type="entry name" value="Disintegrin and metalloproteinase domain-containing protein 17"/>
    <property type="match status" value="1"/>
</dbReference>
<dbReference type="InterPro" id="IPR024079">
    <property type="entry name" value="MetalloPept_cat_dom_sf"/>
</dbReference>
<evidence type="ECO:0000313" key="5">
    <source>
        <dbReference type="Proteomes" id="UP000005239"/>
    </source>
</evidence>
<evidence type="ECO:0000256" key="3">
    <source>
        <dbReference type="SAM" id="MobiDB-lite"/>
    </source>
</evidence>